<evidence type="ECO:0000313" key="2">
    <source>
        <dbReference type="Proteomes" id="UP000428260"/>
    </source>
</evidence>
<proteinExistence type="predicted"/>
<sequence length="405" mass="47389">MVFVSLLENLEMSSLTTYLKSTLFFLVIVFVSCQSKTNREKNEFSEVENYEIDLKSKNINSLNDILSFEKFVFLETIPEALIHSISRLCITDNDELIVFDERSQKIILFSNEGKFIRTIAKKGNGPHELNIASDISYDNSKDYIYVLTQGKSIKIFNSKGEFVKRIKIDIYGTSIANFENLLLVHNIAEYDNMKHSLAVLDLDGEIKEKYLLLPEKKSNFNYQNRNNFVKTNSGVRYLTSFDYSIYSYSSQGLKTKYCFDFLSNSAPPNYVSTLNTQKEFNVFKESLNYVHSITTFLEMGDWIYLEVIFNHRTYSIYINTKTKEIKKYMHKNLHDLFVQVALRNIHGDRFISAFYPYFIRSEVNYKFRLDYAKGKIDESIINEFKKIIAMKVDENPVVIFSKPKF</sequence>
<reference evidence="1 2" key="1">
    <citation type="submission" date="2019-11" db="EMBL/GenBank/DDBJ databases">
        <authorList>
            <person name="Zheng R.K."/>
            <person name="Sun C.M."/>
        </authorList>
    </citation>
    <scope>NUCLEOTIDE SEQUENCE [LARGE SCALE GENOMIC DNA]</scope>
    <source>
        <strain evidence="1 2">WC007</strain>
    </source>
</reference>
<evidence type="ECO:0000313" key="1">
    <source>
        <dbReference type="EMBL" id="QGY46994.1"/>
    </source>
</evidence>
<keyword evidence="2" id="KW-1185">Reference proteome</keyword>
<dbReference type="InterPro" id="IPR011042">
    <property type="entry name" value="6-blade_b-propeller_TolB-like"/>
</dbReference>
<protein>
    <submittedName>
        <fullName evidence="1">6-bladed beta-propeller</fullName>
    </submittedName>
</protein>
<dbReference type="Pfam" id="PF17170">
    <property type="entry name" value="DUF5128"/>
    <property type="match status" value="1"/>
</dbReference>
<name>A0A6I6KA25_9BACT</name>
<dbReference type="Gene3D" id="2.120.10.30">
    <property type="entry name" value="TolB, C-terminal domain"/>
    <property type="match status" value="1"/>
</dbReference>
<dbReference type="KEGG" id="mcos:GM418_26025"/>
<dbReference type="EMBL" id="CP046401">
    <property type="protein sequence ID" value="QGY46994.1"/>
    <property type="molecule type" value="Genomic_DNA"/>
</dbReference>
<dbReference type="AlphaFoldDB" id="A0A6I6KA25"/>
<organism evidence="1 2">
    <name type="scientific">Maribellus comscasis</name>
    <dbReference type="NCBI Taxonomy" id="2681766"/>
    <lineage>
        <taxon>Bacteria</taxon>
        <taxon>Pseudomonadati</taxon>
        <taxon>Bacteroidota</taxon>
        <taxon>Bacteroidia</taxon>
        <taxon>Marinilabiliales</taxon>
        <taxon>Prolixibacteraceae</taxon>
        <taxon>Maribellus</taxon>
    </lineage>
</organism>
<gene>
    <name evidence="1" type="ORF">GM418_26025</name>
</gene>
<dbReference type="Proteomes" id="UP000428260">
    <property type="component" value="Chromosome"/>
</dbReference>
<accession>A0A6I6KA25</accession>
<dbReference type="SUPFAM" id="SSF63825">
    <property type="entry name" value="YWTD domain"/>
    <property type="match status" value="1"/>
</dbReference>